<evidence type="ECO:0000313" key="4">
    <source>
        <dbReference type="Proteomes" id="UP001430356"/>
    </source>
</evidence>
<accession>A0AAW0EVE4</accession>
<dbReference type="Proteomes" id="UP001430356">
    <property type="component" value="Unassembled WGS sequence"/>
</dbReference>
<evidence type="ECO:0000256" key="1">
    <source>
        <dbReference type="SAM" id="MobiDB-lite"/>
    </source>
</evidence>
<feature type="compositionally biased region" description="Low complexity" evidence="1">
    <location>
        <begin position="178"/>
        <end position="191"/>
    </location>
</feature>
<feature type="transmembrane region" description="Helical" evidence="2">
    <location>
        <begin position="12"/>
        <end position="30"/>
    </location>
</feature>
<gene>
    <name evidence="3" type="ORF">NESM_000766700</name>
</gene>
<dbReference type="EMBL" id="JAECZO010000132">
    <property type="protein sequence ID" value="KAK7198103.1"/>
    <property type="molecule type" value="Genomic_DNA"/>
</dbReference>
<name>A0AAW0EVE4_9TRYP</name>
<protein>
    <submittedName>
        <fullName evidence="3">Emopamil binding protein</fullName>
    </submittedName>
</protein>
<reference evidence="3 4" key="1">
    <citation type="journal article" date="2021" name="MBio">
        <title>A New Model Trypanosomatid, Novymonas esmeraldas: Genomic Perception of Its 'Candidatus Pandoraea novymonadis' Endosymbiont.</title>
        <authorList>
            <person name="Zakharova A."/>
            <person name="Saura A."/>
            <person name="Butenko A."/>
            <person name="Podesvova L."/>
            <person name="Warmusova S."/>
            <person name="Kostygov A.Y."/>
            <person name="Nenarokova A."/>
            <person name="Lukes J."/>
            <person name="Opperdoes F.R."/>
            <person name="Yurchenko V."/>
        </authorList>
    </citation>
    <scope>NUCLEOTIDE SEQUENCE [LARGE SCALE GENOMIC DNA]</scope>
    <source>
        <strain evidence="3 4">E262AT.01</strain>
    </source>
</reference>
<evidence type="ECO:0000256" key="2">
    <source>
        <dbReference type="SAM" id="Phobius"/>
    </source>
</evidence>
<dbReference type="PANTHER" id="PTHR37919:SF2">
    <property type="entry name" value="EXPERA DOMAIN-CONTAINING PROTEIN"/>
    <property type="match status" value="1"/>
</dbReference>
<dbReference type="PANTHER" id="PTHR37919">
    <property type="entry name" value="PROTEIN CBG05606"/>
    <property type="match status" value="1"/>
</dbReference>
<feature type="region of interest" description="Disordered" evidence="1">
    <location>
        <begin position="171"/>
        <end position="203"/>
    </location>
</feature>
<evidence type="ECO:0000313" key="3">
    <source>
        <dbReference type="EMBL" id="KAK7198103.1"/>
    </source>
</evidence>
<feature type="transmembrane region" description="Helical" evidence="2">
    <location>
        <begin position="136"/>
        <end position="154"/>
    </location>
</feature>
<organism evidence="3 4">
    <name type="scientific">Novymonas esmeraldas</name>
    <dbReference type="NCBI Taxonomy" id="1808958"/>
    <lineage>
        <taxon>Eukaryota</taxon>
        <taxon>Discoba</taxon>
        <taxon>Euglenozoa</taxon>
        <taxon>Kinetoplastea</taxon>
        <taxon>Metakinetoplastina</taxon>
        <taxon>Trypanosomatida</taxon>
        <taxon>Trypanosomatidae</taxon>
        <taxon>Novymonas</taxon>
    </lineage>
</organism>
<comment type="caution">
    <text evidence="3">The sequence shown here is derived from an EMBL/GenBank/DDBJ whole genome shotgun (WGS) entry which is preliminary data.</text>
</comment>
<feature type="transmembrane region" description="Helical" evidence="2">
    <location>
        <begin position="97"/>
        <end position="116"/>
    </location>
</feature>
<sequence length="203" mass="22643">MPQATLPLFPKIWFLLSAPVVVVDAIFVLMRANSVDVPHPLADTPPFKYWLIYAEHDHRYAPNDDAFVVLQSWLNLVEVALGLLVALLALGRAQNAAIKLAIVVSLMTLYKTVIYLGIDVVEGSKYTKHNTLQDQVLMFVIPSSVWLVASSVILRQCFSALVVANVPGPVRTKSAASQQPKQQQQQQQQQQHSPNENKNKKKH</sequence>
<keyword evidence="2" id="KW-1133">Transmembrane helix</keyword>
<feature type="transmembrane region" description="Helical" evidence="2">
    <location>
        <begin position="72"/>
        <end position="90"/>
    </location>
</feature>
<proteinExistence type="predicted"/>
<keyword evidence="4" id="KW-1185">Reference proteome</keyword>
<dbReference type="AlphaFoldDB" id="A0AAW0EVE4"/>
<keyword evidence="2" id="KW-0472">Membrane</keyword>
<keyword evidence="2" id="KW-0812">Transmembrane</keyword>